<sequence length="459" mass="53382">MIQRDKVAQRIIEQEGSLLWTTKYAPTNRKEIPLYKEAQVTKFENLLNMCLNALPDFPKVIVVTGPVGCGKTTLVNVICKERGIQILQFAPDAPMQNDDNYTLDLPFTTKLSEFLEQGQLVINPNQKKILLIDDIKLEQDDMNSFFTIIEKYTKSRRRLFPLIWIADPNDTQKKIPGCYYYNYPPASRSVILRVLKRVSQLQHLNLKKEQYEVFVDENPGDVRLAVNMLQFAGTFSTGKYDYLSYFQAVGEILYQKYKRSPEDILKSSHCSSRMMIRGLFENALDFFADVSEYADCAEEFSMADDFMAMSFMSPELTELATTTAMRGVLTTLKTRQDNRFFEMRAGSKSRLGNDYPRSDLYHQELFIDDYYSNFFNFDNYNLTHENIDKFVCWPSQCKSIDSRQMDSVLFNDNSGDIQYSRSSYINQMEIERKNKIEKALIEQSHEIVEDDPIEPPDDF</sequence>
<evidence type="ECO:0000256" key="6">
    <source>
        <dbReference type="ARBA" id="ARBA00023242"/>
    </source>
</evidence>
<dbReference type="PANTHER" id="PTHR12172:SF0">
    <property type="entry name" value="CELL CYCLE CHECKPOINT PROTEIN RAD17"/>
    <property type="match status" value="1"/>
</dbReference>
<dbReference type="PANTHER" id="PTHR12172">
    <property type="entry name" value="CELL CYCLE CHECKPOINT PROTEIN RAD17"/>
    <property type="match status" value="1"/>
</dbReference>
<keyword evidence="9" id="KW-1185">Reference proteome</keyword>
<evidence type="ECO:0000256" key="3">
    <source>
        <dbReference type="ARBA" id="ARBA00022741"/>
    </source>
</evidence>
<comment type="similarity">
    <text evidence="2">Belongs to the rad17/RAD24 family.</text>
</comment>
<evidence type="ECO:0000256" key="4">
    <source>
        <dbReference type="ARBA" id="ARBA00022763"/>
    </source>
</evidence>
<evidence type="ECO:0000256" key="5">
    <source>
        <dbReference type="ARBA" id="ARBA00022840"/>
    </source>
</evidence>
<dbReference type="InterPro" id="IPR027417">
    <property type="entry name" value="P-loop_NTPase"/>
</dbReference>
<keyword evidence="4" id="KW-0227">DNA damage</keyword>
<dbReference type="Gene3D" id="3.40.50.300">
    <property type="entry name" value="P-loop containing nucleotide triphosphate hydrolases"/>
    <property type="match status" value="1"/>
</dbReference>
<evidence type="ECO:0000256" key="7">
    <source>
        <dbReference type="ARBA" id="ARBA00023306"/>
    </source>
</evidence>
<dbReference type="Pfam" id="PF03215">
    <property type="entry name" value="Rad17"/>
    <property type="match status" value="1"/>
</dbReference>
<keyword evidence="6" id="KW-0539">Nucleus</keyword>
<comment type="caution">
    <text evidence="8">The sequence shown here is derived from an EMBL/GenBank/DDBJ whole genome shotgun (WGS) entry which is preliminary data.</text>
</comment>
<dbReference type="SUPFAM" id="SSF52540">
    <property type="entry name" value="P-loop containing nucleoside triphosphate hydrolases"/>
    <property type="match status" value="1"/>
</dbReference>
<gene>
    <name evidence="8" type="ORF">M9Y10_037931</name>
</gene>
<protein>
    <submittedName>
        <fullName evidence="8">Cell cycle checkpoint protein rad17</fullName>
    </submittedName>
</protein>
<dbReference type="InterPro" id="IPR004582">
    <property type="entry name" value="Checkpoint_prot_Rad17_Rad24"/>
</dbReference>
<name>A0ABR2K704_9EUKA</name>
<keyword evidence="3" id="KW-0547">Nucleotide-binding</keyword>
<accession>A0ABR2K704</accession>
<comment type="subcellular location">
    <subcellularLocation>
        <location evidence="1">Nucleus</location>
    </subcellularLocation>
</comment>
<reference evidence="8 9" key="1">
    <citation type="submission" date="2024-04" db="EMBL/GenBank/DDBJ databases">
        <title>Tritrichomonas musculus Genome.</title>
        <authorList>
            <person name="Alves-Ferreira E."/>
            <person name="Grigg M."/>
            <person name="Lorenzi H."/>
            <person name="Galac M."/>
        </authorList>
    </citation>
    <scope>NUCLEOTIDE SEQUENCE [LARGE SCALE GENOMIC DNA]</scope>
    <source>
        <strain evidence="8 9">EAF2021</strain>
    </source>
</reference>
<organism evidence="8 9">
    <name type="scientific">Tritrichomonas musculus</name>
    <dbReference type="NCBI Taxonomy" id="1915356"/>
    <lineage>
        <taxon>Eukaryota</taxon>
        <taxon>Metamonada</taxon>
        <taxon>Parabasalia</taxon>
        <taxon>Tritrichomonadida</taxon>
        <taxon>Tritrichomonadidae</taxon>
        <taxon>Tritrichomonas</taxon>
    </lineage>
</organism>
<dbReference type="Proteomes" id="UP001470230">
    <property type="component" value="Unassembled WGS sequence"/>
</dbReference>
<evidence type="ECO:0000313" key="8">
    <source>
        <dbReference type="EMBL" id="KAK8886898.1"/>
    </source>
</evidence>
<proteinExistence type="inferred from homology"/>
<dbReference type="CDD" id="cd00009">
    <property type="entry name" value="AAA"/>
    <property type="match status" value="1"/>
</dbReference>
<dbReference type="EMBL" id="JAPFFF010000006">
    <property type="protein sequence ID" value="KAK8886898.1"/>
    <property type="molecule type" value="Genomic_DNA"/>
</dbReference>
<keyword evidence="5" id="KW-0067">ATP-binding</keyword>
<evidence type="ECO:0000256" key="1">
    <source>
        <dbReference type="ARBA" id="ARBA00004123"/>
    </source>
</evidence>
<keyword evidence="7" id="KW-0131">Cell cycle</keyword>
<evidence type="ECO:0000313" key="9">
    <source>
        <dbReference type="Proteomes" id="UP001470230"/>
    </source>
</evidence>
<evidence type="ECO:0000256" key="2">
    <source>
        <dbReference type="ARBA" id="ARBA00006168"/>
    </source>
</evidence>